<dbReference type="AlphaFoldDB" id="A0A6P0BKS9"/>
<evidence type="ECO:0000313" key="2">
    <source>
        <dbReference type="Proteomes" id="UP000471560"/>
    </source>
</evidence>
<comment type="caution">
    <text evidence="1">The sequence shown here is derived from an EMBL/GenBank/DDBJ whole genome shotgun (WGS) entry which is preliminary data.</text>
</comment>
<gene>
    <name evidence="1" type="ORF">GR204_32440</name>
</gene>
<name>A0A6P0BKS9_RHILE</name>
<accession>A0A6P0BKS9</accession>
<dbReference type="Proteomes" id="UP000471560">
    <property type="component" value="Unassembled WGS sequence"/>
</dbReference>
<protein>
    <submittedName>
        <fullName evidence="1">Uncharacterized protein</fullName>
    </submittedName>
</protein>
<dbReference type="EMBL" id="WUEZ01000059">
    <property type="protein sequence ID" value="NEI38602.1"/>
    <property type="molecule type" value="Genomic_DNA"/>
</dbReference>
<sequence length="49" mass="5714">MPSFLQITPDKLNRIVGPRAQTLIDVRCQQELKLSRGVFTYRLSFELHP</sequence>
<reference evidence="1 2" key="1">
    <citation type="submission" date="2019-12" db="EMBL/GenBank/DDBJ databases">
        <title>Rhizobium genotypes associated with high levels of biological nitrogen fixation by grain legumes in a temperate-maritime cropping system.</title>
        <authorList>
            <person name="Maluk M."/>
            <person name="Francesc Ferrando Molina F."/>
            <person name="Lopez Del Egido L."/>
            <person name="Lafos M."/>
            <person name="Langarica-Fuentes A."/>
            <person name="Gebre Yohannes G."/>
            <person name="Young M.W."/>
            <person name="Martin P."/>
            <person name="Gantlett R."/>
            <person name="Kenicer G."/>
            <person name="Hawes C."/>
            <person name="Begg G.S."/>
            <person name="Quilliam R.S."/>
            <person name="Squire G.R."/>
            <person name="Poole P.S."/>
            <person name="Young P.W."/>
            <person name="Iannetta P.M."/>
            <person name="James E.K."/>
        </authorList>
    </citation>
    <scope>NUCLEOTIDE SEQUENCE [LARGE SCALE GENOMIC DNA]</scope>
    <source>
        <strain evidence="1 2">JHI1096</strain>
    </source>
</reference>
<proteinExistence type="predicted"/>
<dbReference type="RefSeq" id="WP_155755873.1">
    <property type="nucleotide sequence ID" value="NZ_JAAXDD010000015.1"/>
</dbReference>
<evidence type="ECO:0000313" key="1">
    <source>
        <dbReference type="EMBL" id="NEI38602.1"/>
    </source>
</evidence>
<organism evidence="1 2">
    <name type="scientific">Rhizobium leguminosarum</name>
    <dbReference type="NCBI Taxonomy" id="384"/>
    <lineage>
        <taxon>Bacteria</taxon>
        <taxon>Pseudomonadati</taxon>
        <taxon>Pseudomonadota</taxon>
        <taxon>Alphaproteobacteria</taxon>
        <taxon>Hyphomicrobiales</taxon>
        <taxon>Rhizobiaceae</taxon>
        <taxon>Rhizobium/Agrobacterium group</taxon>
        <taxon>Rhizobium</taxon>
    </lineage>
</organism>